<dbReference type="Gene3D" id="3.40.50.720">
    <property type="entry name" value="NAD(P)-binding Rossmann-like Domain"/>
    <property type="match status" value="1"/>
</dbReference>
<dbReference type="KEGG" id="cput:CONPUDRAFT_168197"/>
<dbReference type="InterPro" id="IPR047122">
    <property type="entry name" value="Trans-enoyl_RdTase-like"/>
</dbReference>
<dbReference type="SUPFAM" id="SSF51735">
    <property type="entry name" value="NAD(P)-binding Rossmann-fold domains"/>
    <property type="match status" value="1"/>
</dbReference>
<dbReference type="InterPro" id="IPR013154">
    <property type="entry name" value="ADH-like_N"/>
</dbReference>
<gene>
    <name evidence="2" type="ORF">CONPUDRAFT_168197</name>
</gene>
<dbReference type="SUPFAM" id="SSF50129">
    <property type="entry name" value="GroES-like"/>
    <property type="match status" value="1"/>
</dbReference>
<dbReference type="GeneID" id="19205940"/>
<name>A0A5M3MF19_CONPW</name>
<reference evidence="3" key="1">
    <citation type="journal article" date="2012" name="Science">
        <title>The Paleozoic origin of enzymatic lignin decomposition reconstructed from 31 fungal genomes.</title>
        <authorList>
            <person name="Floudas D."/>
            <person name="Binder M."/>
            <person name="Riley R."/>
            <person name="Barry K."/>
            <person name="Blanchette R.A."/>
            <person name="Henrissat B."/>
            <person name="Martinez A.T."/>
            <person name="Otillar R."/>
            <person name="Spatafora J.W."/>
            <person name="Yadav J.S."/>
            <person name="Aerts A."/>
            <person name="Benoit I."/>
            <person name="Boyd A."/>
            <person name="Carlson A."/>
            <person name="Copeland A."/>
            <person name="Coutinho P.M."/>
            <person name="de Vries R.P."/>
            <person name="Ferreira P."/>
            <person name="Findley K."/>
            <person name="Foster B."/>
            <person name="Gaskell J."/>
            <person name="Glotzer D."/>
            <person name="Gorecki P."/>
            <person name="Heitman J."/>
            <person name="Hesse C."/>
            <person name="Hori C."/>
            <person name="Igarashi K."/>
            <person name="Jurgens J.A."/>
            <person name="Kallen N."/>
            <person name="Kersten P."/>
            <person name="Kohler A."/>
            <person name="Kuees U."/>
            <person name="Kumar T.K.A."/>
            <person name="Kuo A."/>
            <person name="LaButti K."/>
            <person name="Larrondo L.F."/>
            <person name="Lindquist E."/>
            <person name="Ling A."/>
            <person name="Lombard V."/>
            <person name="Lucas S."/>
            <person name="Lundell T."/>
            <person name="Martin R."/>
            <person name="McLaughlin D.J."/>
            <person name="Morgenstern I."/>
            <person name="Morin E."/>
            <person name="Murat C."/>
            <person name="Nagy L.G."/>
            <person name="Nolan M."/>
            <person name="Ohm R.A."/>
            <person name="Patyshakuliyeva A."/>
            <person name="Rokas A."/>
            <person name="Ruiz-Duenas F.J."/>
            <person name="Sabat G."/>
            <person name="Salamov A."/>
            <person name="Samejima M."/>
            <person name="Schmutz J."/>
            <person name="Slot J.C."/>
            <person name="St John F."/>
            <person name="Stenlid J."/>
            <person name="Sun H."/>
            <person name="Sun S."/>
            <person name="Syed K."/>
            <person name="Tsang A."/>
            <person name="Wiebenga A."/>
            <person name="Young D."/>
            <person name="Pisabarro A."/>
            <person name="Eastwood D.C."/>
            <person name="Martin F."/>
            <person name="Cullen D."/>
            <person name="Grigoriev I.V."/>
            <person name="Hibbett D.S."/>
        </authorList>
    </citation>
    <scope>NUCLEOTIDE SEQUENCE [LARGE SCALE GENOMIC DNA]</scope>
    <source>
        <strain evidence="3">RWD-64-598 SS2</strain>
    </source>
</reference>
<evidence type="ECO:0000313" key="3">
    <source>
        <dbReference type="Proteomes" id="UP000053558"/>
    </source>
</evidence>
<dbReference type="Pfam" id="PF00107">
    <property type="entry name" value="ADH_zinc_N"/>
    <property type="match status" value="1"/>
</dbReference>
<sequence length="336" mass="35475">MSQKVLFIPSKQAPFEVGTAEIHKPGHGEILIKVQAIGLNPIEWKQHAFGLLIDSYPAIVGQDAAGVVEEVGAGVTNFVKGDRVAARGAFNSNAHATYQQYMLAPADLSAKLPSNISFEEAASLPTGVDTATVGLFGPMDAKLISPVETLGAYKGQSILIIGGSGSVGAYAIQLARLSGFTTIIATASARHEAYLKSLGATHVIDRNLPEAEVTQAVANISKGIKVVFDTITEENTQKIGWAVLASGGHMCTTHVTSIKPQEGDSRKAKWVLSVPTMPPNRPVCSAMWAQFTKWLEDGSIRPNKVEVIPGGLEGIAAGLDRLKTDQVSGVKLVVTL</sequence>
<dbReference type="PANTHER" id="PTHR45348">
    <property type="entry name" value="HYPOTHETICAL OXIDOREDUCTASE (EUROFUNG)"/>
    <property type="match status" value="1"/>
</dbReference>
<protein>
    <submittedName>
        <fullName evidence="2">GroES-like protein</fullName>
    </submittedName>
</protein>
<dbReference type="Pfam" id="PF08240">
    <property type="entry name" value="ADH_N"/>
    <property type="match status" value="1"/>
</dbReference>
<evidence type="ECO:0000259" key="1">
    <source>
        <dbReference type="SMART" id="SM00829"/>
    </source>
</evidence>
<dbReference type="InterPro" id="IPR011032">
    <property type="entry name" value="GroES-like_sf"/>
</dbReference>
<comment type="caution">
    <text evidence="2">The sequence shown here is derived from an EMBL/GenBank/DDBJ whole genome shotgun (WGS) entry which is preliminary data.</text>
</comment>
<dbReference type="InterPro" id="IPR036291">
    <property type="entry name" value="NAD(P)-bd_dom_sf"/>
</dbReference>
<evidence type="ECO:0000313" key="2">
    <source>
        <dbReference type="EMBL" id="EIW77205.1"/>
    </source>
</evidence>
<feature type="domain" description="Enoyl reductase (ER)" evidence="1">
    <location>
        <begin position="18"/>
        <end position="334"/>
    </location>
</feature>
<dbReference type="EMBL" id="JH711584">
    <property type="protein sequence ID" value="EIW77205.1"/>
    <property type="molecule type" value="Genomic_DNA"/>
</dbReference>
<proteinExistence type="predicted"/>
<dbReference type="OMA" id="PENQDFG"/>
<organism evidence="2 3">
    <name type="scientific">Coniophora puteana (strain RWD-64-598)</name>
    <name type="common">Brown rot fungus</name>
    <dbReference type="NCBI Taxonomy" id="741705"/>
    <lineage>
        <taxon>Eukaryota</taxon>
        <taxon>Fungi</taxon>
        <taxon>Dikarya</taxon>
        <taxon>Basidiomycota</taxon>
        <taxon>Agaricomycotina</taxon>
        <taxon>Agaricomycetes</taxon>
        <taxon>Agaricomycetidae</taxon>
        <taxon>Boletales</taxon>
        <taxon>Coniophorineae</taxon>
        <taxon>Coniophoraceae</taxon>
        <taxon>Coniophora</taxon>
    </lineage>
</organism>
<dbReference type="RefSeq" id="XP_007772621.1">
    <property type="nucleotide sequence ID" value="XM_007774431.1"/>
</dbReference>
<dbReference type="Proteomes" id="UP000053558">
    <property type="component" value="Unassembled WGS sequence"/>
</dbReference>
<dbReference type="CDD" id="cd08249">
    <property type="entry name" value="enoyl_reductase_like"/>
    <property type="match status" value="1"/>
</dbReference>
<dbReference type="InterPro" id="IPR013149">
    <property type="entry name" value="ADH-like_C"/>
</dbReference>
<dbReference type="GO" id="GO:0016651">
    <property type="term" value="F:oxidoreductase activity, acting on NAD(P)H"/>
    <property type="evidence" value="ECO:0007669"/>
    <property type="project" value="InterPro"/>
</dbReference>
<dbReference type="OrthoDB" id="3233595at2759"/>
<dbReference type="AlphaFoldDB" id="A0A5M3MF19"/>
<keyword evidence="3" id="KW-1185">Reference proteome</keyword>
<dbReference type="Gene3D" id="3.90.180.10">
    <property type="entry name" value="Medium-chain alcohol dehydrogenases, catalytic domain"/>
    <property type="match status" value="1"/>
</dbReference>
<dbReference type="PANTHER" id="PTHR45348:SF2">
    <property type="entry name" value="ZINC-TYPE ALCOHOL DEHYDROGENASE-LIKE PROTEIN C2E1P3.01"/>
    <property type="match status" value="1"/>
</dbReference>
<dbReference type="SMART" id="SM00829">
    <property type="entry name" value="PKS_ER"/>
    <property type="match status" value="1"/>
</dbReference>
<accession>A0A5M3MF19</accession>
<dbReference type="InterPro" id="IPR020843">
    <property type="entry name" value="ER"/>
</dbReference>